<dbReference type="GO" id="GO:0032465">
    <property type="term" value="P:regulation of cytokinesis"/>
    <property type="evidence" value="ECO:0007669"/>
    <property type="project" value="InterPro"/>
</dbReference>
<comment type="caution">
    <text evidence="2">The sequence shown here is derived from an EMBL/GenBank/DDBJ whole genome shotgun (WGS) entry which is preliminary data.</text>
</comment>
<dbReference type="GO" id="GO:0006915">
    <property type="term" value="P:apoptotic process"/>
    <property type="evidence" value="ECO:0007669"/>
    <property type="project" value="InterPro"/>
</dbReference>
<dbReference type="EMBL" id="JAIWYP010000003">
    <property type="protein sequence ID" value="KAH3853359.1"/>
    <property type="molecule type" value="Genomic_DNA"/>
</dbReference>
<evidence type="ECO:0000313" key="2">
    <source>
        <dbReference type="EMBL" id="KAH3853359.1"/>
    </source>
</evidence>
<feature type="compositionally biased region" description="Polar residues" evidence="1">
    <location>
        <begin position="556"/>
        <end position="582"/>
    </location>
</feature>
<feature type="region of interest" description="Disordered" evidence="1">
    <location>
        <begin position="1299"/>
        <end position="1326"/>
    </location>
</feature>
<organism evidence="2 3">
    <name type="scientific">Dreissena polymorpha</name>
    <name type="common">Zebra mussel</name>
    <name type="synonym">Mytilus polymorpha</name>
    <dbReference type="NCBI Taxonomy" id="45954"/>
    <lineage>
        <taxon>Eukaryota</taxon>
        <taxon>Metazoa</taxon>
        <taxon>Spiralia</taxon>
        <taxon>Lophotrochozoa</taxon>
        <taxon>Mollusca</taxon>
        <taxon>Bivalvia</taxon>
        <taxon>Autobranchia</taxon>
        <taxon>Heteroconchia</taxon>
        <taxon>Euheterodonta</taxon>
        <taxon>Imparidentia</taxon>
        <taxon>Neoheterodontei</taxon>
        <taxon>Myida</taxon>
        <taxon>Dreissenoidea</taxon>
        <taxon>Dreissenidae</taxon>
        <taxon>Dreissena</taxon>
    </lineage>
</organism>
<feature type="compositionally biased region" description="Low complexity" evidence="1">
    <location>
        <begin position="1306"/>
        <end position="1321"/>
    </location>
</feature>
<protein>
    <submittedName>
        <fullName evidence="2">Uncharacterized protein</fullName>
    </submittedName>
</protein>
<reference evidence="2" key="1">
    <citation type="journal article" date="2019" name="bioRxiv">
        <title>The Genome of the Zebra Mussel, Dreissena polymorpha: A Resource for Invasive Species Research.</title>
        <authorList>
            <person name="McCartney M.A."/>
            <person name="Auch B."/>
            <person name="Kono T."/>
            <person name="Mallez S."/>
            <person name="Zhang Y."/>
            <person name="Obille A."/>
            <person name="Becker A."/>
            <person name="Abrahante J.E."/>
            <person name="Garbe J."/>
            <person name="Badalamenti J.P."/>
            <person name="Herman A."/>
            <person name="Mangelson H."/>
            <person name="Liachko I."/>
            <person name="Sullivan S."/>
            <person name="Sone E.D."/>
            <person name="Koren S."/>
            <person name="Silverstein K.A.T."/>
            <person name="Beckman K.B."/>
            <person name="Gohl D.M."/>
        </authorList>
    </citation>
    <scope>NUCLEOTIDE SEQUENCE</scope>
    <source>
        <strain evidence="2">Duluth1</strain>
        <tissue evidence="2">Whole animal</tissue>
    </source>
</reference>
<keyword evidence="3" id="KW-1185">Reference proteome</keyword>
<dbReference type="Proteomes" id="UP000828390">
    <property type="component" value="Unassembled WGS sequence"/>
</dbReference>
<proteinExistence type="predicted"/>
<evidence type="ECO:0000313" key="3">
    <source>
        <dbReference type="Proteomes" id="UP000828390"/>
    </source>
</evidence>
<dbReference type="Pfam" id="PF12356">
    <property type="entry name" value="BIRC6"/>
    <property type="match status" value="1"/>
</dbReference>
<accession>A0A9D4L8R2</accession>
<dbReference type="GO" id="GO:0004842">
    <property type="term" value="F:ubiquitin-protein transferase activity"/>
    <property type="evidence" value="ECO:0007669"/>
    <property type="project" value="InterPro"/>
</dbReference>
<evidence type="ECO:0000256" key="1">
    <source>
        <dbReference type="SAM" id="MobiDB-lite"/>
    </source>
</evidence>
<feature type="region of interest" description="Disordered" evidence="1">
    <location>
        <begin position="1565"/>
        <end position="1606"/>
    </location>
</feature>
<reference evidence="2" key="2">
    <citation type="submission" date="2020-11" db="EMBL/GenBank/DDBJ databases">
        <authorList>
            <person name="McCartney M.A."/>
            <person name="Auch B."/>
            <person name="Kono T."/>
            <person name="Mallez S."/>
            <person name="Becker A."/>
            <person name="Gohl D.M."/>
            <person name="Silverstein K.A.T."/>
            <person name="Koren S."/>
            <person name="Bechman K.B."/>
            <person name="Herman A."/>
            <person name="Abrahante J.E."/>
            <person name="Garbe J."/>
        </authorList>
    </citation>
    <scope>NUCLEOTIDE SEQUENCE</scope>
    <source>
        <strain evidence="2">Duluth1</strain>
        <tissue evidence="2">Whole animal</tissue>
    </source>
</reference>
<feature type="region of interest" description="Disordered" evidence="1">
    <location>
        <begin position="153"/>
        <end position="186"/>
    </location>
</feature>
<name>A0A9D4L8R2_DREPO</name>
<dbReference type="InterPro" id="IPR022103">
    <property type="entry name" value="BIRC6"/>
</dbReference>
<feature type="region of interest" description="Disordered" evidence="1">
    <location>
        <begin position="537"/>
        <end position="593"/>
    </location>
</feature>
<feature type="region of interest" description="Disordered" evidence="1">
    <location>
        <begin position="91"/>
        <end position="112"/>
    </location>
</feature>
<gene>
    <name evidence="2" type="ORF">DPMN_095881</name>
</gene>
<sequence length="1684" mass="184057">MRTFPPQLQNQLEITDLSMSESKDDSSVALDKDPSMADMFLPKEDSDDGFSNNDFSSYILPMPPFSKTILKQAKESLKGLKDEVEHLKNLGKAPLADTKPAEGSGIVSSASQQTLGLSTALDARLELGLETHSELHLRQMLFQQTDTLQGAFYSPLPLSPARASNGDQSRASPTERDPRESSNGITQHTSNEMLSEAYNNLFTQLAQQRVNLDSLLQLWLTLNEEYPVDASENQPQFDPTRIPTIPLSVASITSLLACVSSMPSLPVRTWVLVFQSLTLLANLKISNDDQRSVVVAMLADENLVSIITSFLSGNSLNPQTSAYESNNQVGPSLVKAFHLFLQRLCVCICGEDNIHNLKEIMLKLTYTLCAEKGAFQCNLGPLDAQCKFLEFILELSYDQVDINNAISVIHSISILVNRHILCQERVQCRSTSDNSVNARSCFGGMFASLLRGGESSSRNGDCSRDSLVCSLLKLVNKLLQVHYPASVGRNARRVSLGLDGQSEGHMGQSHMVQGHMSQGYTGVQGVGMSQALATSSPRTLSLVGQSDEEKAGIAAGQQSDNAQAGSTMQTDEQKTESAQANGGQEWLGSYSGTERGGLEGSRINLADIILERRVIMCNFIQALSYCNSSTMAMILGSKAVPNNMHDTVAIGDPISVGDGIYHILMTLSRHCSDSRCLMDALFSYLSGNFVSPGTRTLCRLSEPLLWFILKVLDSQKMMKMFIDKGGVDVVCRNFVNCNSRIISTHPSLISTIMQNMNGQANDKRRKLSESESTEGIQNFAPLGSIVSCSPTASPAEVLIVSTPQHRRARSAPWSYHFYPDEAWVDLRITLPFAVLLKEVQIQPHSPALSTCPAFVSLEASQDGVTTFPLCAPMNTSSLVFIKLNLQRPEVVTSVTIRLHRARDSMTIGLSQILLMGYSAFGEIGYKSNNPFLPTSEDYVSRSSVGWIRLLHHCLVSQKELEGQVADAAAPTRGLLTTCSALLVAPVASVYSTTIEAVLLKLGLHRGDMGLTLIDNLLRSSGSGNESDMSMQYLGKLGGVANESTVEILYKLATVQDRWTSDRLKAMLQWLGDSARVALQRKAAFSDDGFRLTPHHVTYATLPGPASLHVHCIATALWHSCENRVDFSLSHLITKDLISSLYEWSCVLGPESHLKRAVDYVLCAVCHICPDAFTRIMEWLGIVITPEFGLSASISDDRKDSGQYHDMMTDDSKEANSVRVLNGNSEVELHEHDTDDQTGPLILQDFQHMSLDETHLQTLALACQSTLANRQLLESGFPAVLAQGLFEFCNRLISNFSDSWSQPEGISDSSKSLSGTTSGDSTHASSSMNSLTVTADMVSAVLNFFSEITCMPSMKDWLGGADGNIFWPVLLTMLCNTPLHHGPMAGSSLPQKFEQLISTDERASIETAAVMFFRKVISCHIPNQMLFAKVLCDIIKGQSTSNKAGVGVCSLSGYTRRLFLQVLLEDETILVAFHAAPAHYQIHAVAAQGFLQHPQFGAGRRFRTMRANLHMTIGELTSKVSDSPSLAAQLFEAQNSKKSDESKENGHQVEIGLQMVDVIETMALDKTDEGEKSESSNNPTSSSVLAKASLPPRPPTRRGRNETTANKVPLPSLCLVHKHITNPDGSTLSLGTSKESTYWKLCTICQEKNNNKGTVVLNPRTESYQKLLDIVADRASVQDGEYVSL</sequence>